<protein>
    <submittedName>
        <fullName evidence="2">Uncharacterized protein</fullName>
    </submittedName>
</protein>
<keyword evidence="1" id="KW-0472">Membrane</keyword>
<proteinExistence type="predicted"/>
<name>A0A0G0L713_9BACT</name>
<keyword evidence="1" id="KW-0812">Transmembrane</keyword>
<accession>A0A0G0L713</accession>
<evidence type="ECO:0000313" key="3">
    <source>
        <dbReference type="Proteomes" id="UP000033944"/>
    </source>
</evidence>
<dbReference type="Proteomes" id="UP000033944">
    <property type="component" value="Unassembled WGS sequence"/>
</dbReference>
<dbReference type="AlphaFoldDB" id="A0A0G0L713"/>
<organism evidence="2 3">
    <name type="scientific">Candidatus Woesebacteria bacterium GW2011_GWB1_38_8b</name>
    <dbReference type="NCBI Taxonomy" id="1618571"/>
    <lineage>
        <taxon>Bacteria</taxon>
        <taxon>Candidatus Woeseibacteriota</taxon>
    </lineage>
</organism>
<gene>
    <name evidence="2" type="ORF">UT10_C0001G0064</name>
</gene>
<evidence type="ECO:0000313" key="2">
    <source>
        <dbReference type="EMBL" id="KKQ87823.1"/>
    </source>
</evidence>
<feature type="transmembrane region" description="Helical" evidence="1">
    <location>
        <begin position="79"/>
        <end position="101"/>
    </location>
</feature>
<keyword evidence="1" id="KW-1133">Transmembrane helix</keyword>
<dbReference type="EMBL" id="LBVN01000001">
    <property type="protein sequence ID" value="KKQ87823.1"/>
    <property type="molecule type" value="Genomic_DNA"/>
</dbReference>
<sequence length="139" mass="15749">MDFLPKSISETFLFIFIFAILTSIVLAIPLASIFFLVLGLGFLTGNKFITATERKFEMTGTLWSKLKMRTDKLSRTSEIWGGLMAFLLGFSLLSFSLSEVYKFYCNQLKIQSNCNENIIVKIGDTTVRVHNFIGKIIGR</sequence>
<reference evidence="2 3" key="1">
    <citation type="journal article" date="2015" name="Nature">
        <title>rRNA introns, odd ribosomes, and small enigmatic genomes across a large radiation of phyla.</title>
        <authorList>
            <person name="Brown C.T."/>
            <person name="Hug L.A."/>
            <person name="Thomas B.C."/>
            <person name="Sharon I."/>
            <person name="Castelle C.J."/>
            <person name="Singh A."/>
            <person name="Wilkins M.J."/>
            <person name="Williams K.H."/>
            <person name="Banfield J.F."/>
        </authorList>
    </citation>
    <scope>NUCLEOTIDE SEQUENCE [LARGE SCALE GENOMIC DNA]</scope>
</reference>
<feature type="transmembrane region" description="Helical" evidence="1">
    <location>
        <begin position="12"/>
        <end position="38"/>
    </location>
</feature>
<comment type="caution">
    <text evidence="2">The sequence shown here is derived from an EMBL/GenBank/DDBJ whole genome shotgun (WGS) entry which is preliminary data.</text>
</comment>
<evidence type="ECO:0000256" key="1">
    <source>
        <dbReference type="SAM" id="Phobius"/>
    </source>
</evidence>